<dbReference type="Proteomes" id="UP000789524">
    <property type="component" value="Unassembled WGS sequence"/>
</dbReference>
<evidence type="ECO:0000313" key="1">
    <source>
        <dbReference type="EMBL" id="CAG9564850.1"/>
    </source>
</evidence>
<sequence>MDNQKRHHLQPDVTLGEIYTKLTTKSDEDLMDIIRRLQKTEDYNATVLDIINKLKYENINNLKYTPLVDRGYFDLERMNFLYTNIDNMERNPLYVLFPKRGGSIFETLCNEPDKQPHLQHPVFRAILKNLLTSDGVFEENYIQSFTNNLDFEHFKNITVGENTATLQKIIRKLNTYENVDYILMYAFFTSVQVDRLNCSTMITRNDYLELYNLIMKNIPNKSFKVDLCKYSIGQYLKSFPMIRTYQLVYDEKNEEILYNNQDTLDELEYDKLVKITNYAKRVIMLCWPLKDFDVLKNVLDLSPYGFNELVYFETLSCNSSNYIYVSFLMKCLWYVILNDDCNCSETYYILSRTAPISNPMDREMILRFAIFECGKLRFRMPYQREVIDEALDKMEQFGTDSDFYIKMKEFEAIQYYHDTKPESVRFLNLCTLYEMSPYTNLHGRTLISKMNLNTLSEFVDIKCSDYRCEYDDYALPYDIDVKNRLDYLVLKDYFNSIATTEQ</sequence>
<dbReference type="EMBL" id="CAKASE010000051">
    <property type="protein sequence ID" value="CAG9564850.1"/>
    <property type="molecule type" value="Genomic_DNA"/>
</dbReference>
<accession>A0A8J2W2P5</accession>
<organism evidence="1 2">
    <name type="scientific">Danaus chrysippus</name>
    <name type="common">African queen</name>
    <dbReference type="NCBI Taxonomy" id="151541"/>
    <lineage>
        <taxon>Eukaryota</taxon>
        <taxon>Metazoa</taxon>
        <taxon>Ecdysozoa</taxon>
        <taxon>Arthropoda</taxon>
        <taxon>Hexapoda</taxon>
        <taxon>Insecta</taxon>
        <taxon>Pterygota</taxon>
        <taxon>Neoptera</taxon>
        <taxon>Endopterygota</taxon>
        <taxon>Lepidoptera</taxon>
        <taxon>Glossata</taxon>
        <taxon>Ditrysia</taxon>
        <taxon>Papilionoidea</taxon>
        <taxon>Nymphalidae</taxon>
        <taxon>Danainae</taxon>
        <taxon>Danaini</taxon>
        <taxon>Danaina</taxon>
        <taxon>Danaus</taxon>
        <taxon>Anosia</taxon>
    </lineage>
</organism>
<protein>
    <submittedName>
        <fullName evidence="1">(African queen) hypothetical protein</fullName>
    </submittedName>
</protein>
<comment type="caution">
    <text evidence="1">The sequence shown here is derived from an EMBL/GenBank/DDBJ whole genome shotgun (WGS) entry which is preliminary data.</text>
</comment>
<evidence type="ECO:0000313" key="2">
    <source>
        <dbReference type="Proteomes" id="UP000789524"/>
    </source>
</evidence>
<name>A0A8J2W2P5_9NEOP</name>
<keyword evidence="2" id="KW-1185">Reference proteome</keyword>
<gene>
    <name evidence="1" type="ORF">DCHRY22_LOCUS5784</name>
</gene>
<dbReference type="AlphaFoldDB" id="A0A8J2W2P5"/>
<proteinExistence type="predicted"/>
<reference evidence="1" key="1">
    <citation type="submission" date="2021-09" db="EMBL/GenBank/DDBJ databases">
        <authorList>
            <person name="Martin H S."/>
        </authorList>
    </citation>
    <scope>NUCLEOTIDE SEQUENCE</scope>
</reference>